<dbReference type="Pfam" id="PF04336">
    <property type="entry name" value="ACP_PD"/>
    <property type="match status" value="1"/>
</dbReference>
<keyword evidence="1" id="KW-0444">Lipid biosynthesis</keyword>
<organism evidence="4 5">
    <name type="scientific">Pontibacter locisalis</name>
    <dbReference type="NCBI Taxonomy" id="1719035"/>
    <lineage>
        <taxon>Bacteria</taxon>
        <taxon>Pseudomonadati</taxon>
        <taxon>Bacteroidota</taxon>
        <taxon>Cytophagia</taxon>
        <taxon>Cytophagales</taxon>
        <taxon>Hymenobacteraceae</taxon>
        <taxon>Pontibacter</taxon>
    </lineage>
</organism>
<keyword evidence="3" id="KW-0443">Lipid metabolism</keyword>
<dbReference type="Proteomes" id="UP001597544">
    <property type="component" value="Unassembled WGS sequence"/>
</dbReference>
<keyword evidence="5" id="KW-1185">Reference proteome</keyword>
<gene>
    <name evidence="4" type="ORF">ACFSRY_19245</name>
</gene>
<keyword evidence="2" id="KW-0378">Hydrolase</keyword>
<dbReference type="PANTHER" id="PTHR38764">
    <property type="entry name" value="ACYL CARRIER PROTEIN PHOSPHODIESTERASE"/>
    <property type="match status" value="1"/>
</dbReference>
<proteinExistence type="predicted"/>
<comment type="caution">
    <text evidence="4">The sequence shown here is derived from an EMBL/GenBank/DDBJ whole genome shotgun (WGS) entry which is preliminary data.</text>
</comment>
<dbReference type="PANTHER" id="PTHR38764:SF1">
    <property type="entry name" value="ACYL CARRIER PROTEIN PHOSPHODIESTERASE"/>
    <property type="match status" value="1"/>
</dbReference>
<evidence type="ECO:0000256" key="1">
    <source>
        <dbReference type="ARBA" id="ARBA00022516"/>
    </source>
</evidence>
<dbReference type="EMBL" id="JBHULU010000037">
    <property type="protein sequence ID" value="MFD2516017.1"/>
    <property type="molecule type" value="Genomic_DNA"/>
</dbReference>
<evidence type="ECO:0000313" key="4">
    <source>
        <dbReference type="EMBL" id="MFD2516017.1"/>
    </source>
</evidence>
<accession>A0ABW5ISJ1</accession>
<sequence>MNFLAHAFLSGDDPDLLLGNFIADSVKGKQLDLYTPAVANGIRLHRLIDTFTDTHEVVGETKARLRPKYKKFAPVIADMYYDHFLASRFERFGKESLQVYTQWVYAIIQKSFDLLPERMQHIFPHMMQHDWLSGYAQLEGLNRALTGMSRRASFVSGMETAALELQENYSLYAAEFEDFFPELILYAEKERQNL</sequence>
<name>A0ABW5ISJ1_9BACT</name>
<dbReference type="InterPro" id="IPR007431">
    <property type="entry name" value="ACP_PD"/>
</dbReference>
<evidence type="ECO:0000256" key="3">
    <source>
        <dbReference type="ARBA" id="ARBA00023098"/>
    </source>
</evidence>
<protein>
    <submittedName>
        <fullName evidence="4">ACP phosphodiesterase</fullName>
    </submittedName>
</protein>
<reference evidence="5" key="1">
    <citation type="journal article" date="2019" name="Int. J. Syst. Evol. Microbiol.">
        <title>The Global Catalogue of Microorganisms (GCM) 10K type strain sequencing project: providing services to taxonomists for standard genome sequencing and annotation.</title>
        <authorList>
            <consortium name="The Broad Institute Genomics Platform"/>
            <consortium name="The Broad Institute Genome Sequencing Center for Infectious Disease"/>
            <person name="Wu L."/>
            <person name="Ma J."/>
        </authorList>
    </citation>
    <scope>NUCLEOTIDE SEQUENCE [LARGE SCALE GENOMIC DNA]</scope>
    <source>
        <strain evidence="5">KCTC 42498</strain>
    </source>
</reference>
<dbReference type="RefSeq" id="WP_377511991.1">
    <property type="nucleotide sequence ID" value="NZ_JBHULU010000037.1"/>
</dbReference>
<evidence type="ECO:0000313" key="5">
    <source>
        <dbReference type="Proteomes" id="UP001597544"/>
    </source>
</evidence>
<dbReference type="PIRSF" id="PIRSF011489">
    <property type="entry name" value="DUF479"/>
    <property type="match status" value="1"/>
</dbReference>
<evidence type="ECO:0000256" key="2">
    <source>
        <dbReference type="ARBA" id="ARBA00022801"/>
    </source>
</evidence>